<keyword evidence="4" id="KW-0732">Signal</keyword>
<dbReference type="Pfam" id="PF01547">
    <property type="entry name" value="SBP_bac_1"/>
    <property type="match status" value="1"/>
</dbReference>
<evidence type="ECO:0000256" key="1">
    <source>
        <dbReference type="ARBA" id="ARBA00004196"/>
    </source>
</evidence>
<dbReference type="GO" id="GO:0030313">
    <property type="term" value="C:cell envelope"/>
    <property type="evidence" value="ECO:0007669"/>
    <property type="project" value="UniProtKB-SubCell"/>
</dbReference>
<feature type="region of interest" description="Disordered" evidence="5">
    <location>
        <begin position="1"/>
        <end position="20"/>
    </location>
</feature>
<comment type="caution">
    <text evidence="6">The sequence shown here is derived from an EMBL/GenBank/DDBJ whole genome shotgun (WGS) entry which is preliminary data.</text>
</comment>
<accession>A0A941D8C2</accession>
<evidence type="ECO:0000256" key="5">
    <source>
        <dbReference type="SAM" id="MobiDB-lite"/>
    </source>
</evidence>
<comment type="subcellular location">
    <subcellularLocation>
        <location evidence="1">Cell envelope</location>
    </subcellularLocation>
</comment>
<evidence type="ECO:0000313" key="6">
    <source>
        <dbReference type="EMBL" id="MBR7741777.1"/>
    </source>
</evidence>
<evidence type="ECO:0000256" key="4">
    <source>
        <dbReference type="ARBA" id="ARBA00022729"/>
    </source>
</evidence>
<dbReference type="PANTHER" id="PTHR43649">
    <property type="entry name" value="ARABINOSE-BINDING PROTEIN-RELATED"/>
    <property type="match status" value="1"/>
</dbReference>
<dbReference type="EMBL" id="JAGSNF010000001">
    <property type="protein sequence ID" value="MBR7741777.1"/>
    <property type="molecule type" value="Genomic_DNA"/>
</dbReference>
<sequence>MLDRPAPTPGAAAPNRRPRRHRSLTLGVSGLCSATIVLAGCGPTITASEETTGDRTAAAENVLQPPEGESPSGEITIWDRSGDLYEVFDAAIDDFNEVYPDITVDHVAIDIDAKLQNTLITGTDVPDGVFLDDAKVAGFADYLWDVSGVLQPYAADIAPQKLGVNTVDGATYGVPFDLDPGLLYYNEAALSEAGVDAGSIETYDNLLDAARAYKEARPDSGPIHLEQSAFLGQLQLEMYASQLGTSIADADGELRLDSPEYQQILSFLDTVRSENLGTRAEYLSPSDIEPLESGDQVFYPWAIWFSFAPQQLLPETAGDWRAMPLPAWEAGGARSGAMGGSSFVLPKDGENADLAWLFYEFLMFDEAGYSAVWGPNEVYPDGLNTSVPSYRPAADPADPLFGPVEALGDQDLWTIAVEAGDQIPEGTPIPAWWAGAVDYLGADVQRMLDGDLDPAQVIESAGGDIQTNLVDRQ</sequence>
<dbReference type="Proteomes" id="UP000677016">
    <property type="component" value="Unassembled WGS sequence"/>
</dbReference>
<name>A0A941D8C2_9MICO</name>
<gene>
    <name evidence="6" type="ORF">KC207_00515</name>
</gene>
<organism evidence="6 7">
    <name type="scientific">Phycicoccus avicenniae</name>
    <dbReference type="NCBI Taxonomy" id="2828860"/>
    <lineage>
        <taxon>Bacteria</taxon>
        <taxon>Bacillati</taxon>
        <taxon>Actinomycetota</taxon>
        <taxon>Actinomycetes</taxon>
        <taxon>Micrococcales</taxon>
        <taxon>Intrasporangiaceae</taxon>
        <taxon>Phycicoccus</taxon>
    </lineage>
</organism>
<keyword evidence="7" id="KW-1185">Reference proteome</keyword>
<evidence type="ECO:0000256" key="2">
    <source>
        <dbReference type="ARBA" id="ARBA00008520"/>
    </source>
</evidence>
<proteinExistence type="inferred from homology"/>
<dbReference type="PANTHER" id="PTHR43649:SF31">
    <property type="entry name" value="SN-GLYCEROL-3-PHOSPHATE-BINDING PERIPLASMIC PROTEIN UGPB"/>
    <property type="match status" value="1"/>
</dbReference>
<dbReference type="SUPFAM" id="SSF53850">
    <property type="entry name" value="Periplasmic binding protein-like II"/>
    <property type="match status" value="1"/>
</dbReference>
<dbReference type="Gene3D" id="3.40.190.10">
    <property type="entry name" value="Periplasmic binding protein-like II"/>
    <property type="match status" value="1"/>
</dbReference>
<dbReference type="AlphaFoldDB" id="A0A941D8C2"/>
<evidence type="ECO:0000313" key="7">
    <source>
        <dbReference type="Proteomes" id="UP000677016"/>
    </source>
</evidence>
<dbReference type="InterPro" id="IPR050490">
    <property type="entry name" value="Bact_solute-bd_prot1"/>
</dbReference>
<protein>
    <submittedName>
        <fullName evidence="6">Extracellular solute-binding protein</fullName>
    </submittedName>
</protein>
<evidence type="ECO:0000256" key="3">
    <source>
        <dbReference type="ARBA" id="ARBA00022448"/>
    </source>
</evidence>
<comment type="similarity">
    <text evidence="2">Belongs to the bacterial solute-binding protein 1 family.</text>
</comment>
<dbReference type="InterPro" id="IPR006059">
    <property type="entry name" value="SBP"/>
</dbReference>
<keyword evidence="3" id="KW-0813">Transport</keyword>
<reference evidence="6" key="1">
    <citation type="submission" date="2021-04" db="EMBL/GenBank/DDBJ databases">
        <title>Phycicoccus avicenniae sp. nov., a novel endophytic actinomycetes isolated from branch of Avicennia mariana.</title>
        <authorList>
            <person name="Tuo L."/>
        </authorList>
    </citation>
    <scope>NUCLEOTIDE SEQUENCE</scope>
    <source>
        <strain evidence="6">BSK3Z-2</strain>
    </source>
</reference>